<protein>
    <submittedName>
        <fullName evidence="1">Uncharacterized protein</fullName>
    </submittedName>
</protein>
<dbReference type="InterPro" id="IPR032675">
    <property type="entry name" value="LRR_dom_sf"/>
</dbReference>
<reference evidence="1 2" key="1">
    <citation type="submission" date="2022-11" db="EMBL/GenBank/DDBJ databases">
        <title>Mucor velutinosus strain NIH1002 WGS.</title>
        <authorList>
            <person name="Subramanian P."/>
            <person name="Mullikin J.C."/>
            <person name="Segre J.A."/>
            <person name="Zelazny A.M."/>
        </authorList>
    </citation>
    <scope>NUCLEOTIDE SEQUENCE [LARGE SCALE GENOMIC DNA]</scope>
    <source>
        <strain evidence="1 2">NIH1002</strain>
    </source>
</reference>
<dbReference type="GeneID" id="89947498"/>
<dbReference type="Proteomes" id="UP001304243">
    <property type="component" value="Unassembled WGS sequence"/>
</dbReference>
<accession>A0AAN7D767</accession>
<sequence>MDKSNIRLKHLTVYVHEKTNGIQIKGLEESAQRHTVEHLDIYTKGNVTLEGEMGRGILLLLLLFTGLRTLKMFKELPSRKEGYEHRIIPHLLSRAPHLEHLAVQFMNISRITEESLTIPEHSLKYLELKHFYCNSAKQLRAFSQTMNQYVFGKCPQLIKFAADLCPPKDRNTKDPFICELIFDCNPHLTTVKIMYQIGESIVHIVSPHGPVRSRWCKQAFCYDKLRPICEPPKGIWYICILIPHSILLNKKKVAL</sequence>
<name>A0AAN7D767_9FUNG</name>
<keyword evidence="2" id="KW-1185">Reference proteome</keyword>
<organism evidence="1 2">
    <name type="scientific">Mucor velutinosus</name>
    <dbReference type="NCBI Taxonomy" id="708070"/>
    <lineage>
        <taxon>Eukaryota</taxon>
        <taxon>Fungi</taxon>
        <taxon>Fungi incertae sedis</taxon>
        <taxon>Mucoromycota</taxon>
        <taxon>Mucoromycotina</taxon>
        <taxon>Mucoromycetes</taxon>
        <taxon>Mucorales</taxon>
        <taxon>Mucorineae</taxon>
        <taxon>Mucoraceae</taxon>
        <taxon>Mucor</taxon>
    </lineage>
</organism>
<dbReference type="Gene3D" id="3.80.10.10">
    <property type="entry name" value="Ribonuclease Inhibitor"/>
    <property type="match status" value="1"/>
</dbReference>
<evidence type="ECO:0000313" key="2">
    <source>
        <dbReference type="Proteomes" id="UP001304243"/>
    </source>
</evidence>
<gene>
    <name evidence="1" type="ORF">ATC70_003796</name>
</gene>
<dbReference type="AlphaFoldDB" id="A0AAN7D767"/>
<comment type="caution">
    <text evidence="1">The sequence shown here is derived from an EMBL/GenBank/DDBJ whole genome shotgun (WGS) entry which is preliminary data.</text>
</comment>
<dbReference type="RefSeq" id="XP_064678463.1">
    <property type="nucleotide sequence ID" value="XM_064823151.1"/>
</dbReference>
<dbReference type="SUPFAM" id="SSF52047">
    <property type="entry name" value="RNI-like"/>
    <property type="match status" value="1"/>
</dbReference>
<proteinExistence type="predicted"/>
<evidence type="ECO:0000313" key="1">
    <source>
        <dbReference type="EMBL" id="KAK4511797.1"/>
    </source>
</evidence>
<dbReference type="EMBL" id="JASEJX010000025">
    <property type="protein sequence ID" value="KAK4511797.1"/>
    <property type="molecule type" value="Genomic_DNA"/>
</dbReference>